<sequence length="166" mass="18040">MSGFGFMHSYEFFDAQGNLMWREEIHNQMPQDGVDYAAKALFGDTPAIGVFYVGLYAGNVVPSLALKASDLQSTLLEFTKYSEPSRPQWQRVYDNTSMIDNLASRAEFTITENARLYGGFLVSSNVKGGNTGVLLSVARFDSPRDVTAGGTFKIGAGLGLVPAATY</sequence>
<proteinExistence type="predicted"/>
<name>A0A5R8ZQ31_PSENT</name>
<comment type="caution">
    <text evidence="1">The sequence shown here is derived from an EMBL/GenBank/DDBJ whole genome shotgun (WGS) entry which is preliminary data.</text>
</comment>
<organism evidence="1 2">
    <name type="scientific">Pseudomonas nitroreducens</name>
    <dbReference type="NCBI Taxonomy" id="46680"/>
    <lineage>
        <taxon>Bacteria</taxon>
        <taxon>Pseudomonadati</taxon>
        <taxon>Pseudomonadota</taxon>
        <taxon>Gammaproteobacteria</taxon>
        <taxon>Pseudomonadales</taxon>
        <taxon>Pseudomonadaceae</taxon>
        <taxon>Pseudomonas</taxon>
    </lineage>
</organism>
<dbReference type="Proteomes" id="UP000307510">
    <property type="component" value="Unassembled WGS sequence"/>
</dbReference>
<evidence type="ECO:0000313" key="1">
    <source>
        <dbReference type="EMBL" id="TLP68242.1"/>
    </source>
</evidence>
<dbReference type="AlphaFoldDB" id="A0A5R8ZQ31"/>
<dbReference type="EMBL" id="VASG01000014">
    <property type="protein sequence ID" value="TLP68242.1"/>
    <property type="molecule type" value="Genomic_DNA"/>
</dbReference>
<reference evidence="2" key="2">
    <citation type="submission" date="2019-06" db="EMBL/GenBank/DDBJ databases">
        <title>AzeR, a transcriptional regulator that responds to azelaic acid in Pseudomonas nitroreducens.</title>
        <authorList>
            <person name="Bez C."/>
            <person name="Javvadi S.G."/>
            <person name="Bertani I."/>
            <person name="Devescovi G."/>
            <person name="Studholme D.J."/>
            <person name="Geller A."/>
            <person name="Levy A."/>
            <person name="Venturi V."/>
        </authorList>
    </citation>
    <scope>NUCLEOTIDE SEQUENCE [LARGE SCALE GENOMIC DNA]</scope>
    <source>
        <strain evidence="2">DSM 9128</strain>
    </source>
</reference>
<dbReference type="RefSeq" id="WP_138217181.1">
    <property type="nucleotide sequence ID" value="NZ_VASG01000014.1"/>
</dbReference>
<gene>
    <name evidence="1" type="ORF">FEA48_30785</name>
</gene>
<accession>A0A5R8ZQ31</accession>
<protein>
    <submittedName>
        <fullName evidence="1">Uncharacterized protein</fullName>
    </submittedName>
</protein>
<reference evidence="1 2" key="1">
    <citation type="submission" date="2019-05" db="EMBL/GenBank/DDBJ databases">
        <authorList>
            <person name="Moore K."/>
            <person name="O'Neill P."/>
            <person name="Farbos A."/>
            <person name="Studholme D.J."/>
        </authorList>
    </citation>
    <scope>NUCLEOTIDE SEQUENCE [LARGE SCALE GENOMIC DNA]</scope>
    <source>
        <strain evidence="1 2">DSM 9128</strain>
    </source>
</reference>
<evidence type="ECO:0000313" key="2">
    <source>
        <dbReference type="Proteomes" id="UP000307510"/>
    </source>
</evidence>